<dbReference type="InterPro" id="IPR008979">
    <property type="entry name" value="Galactose-bd-like_sf"/>
</dbReference>
<keyword evidence="4" id="KW-0732">Signal</keyword>
<protein>
    <submittedName>
        <fullName evidence="11">DUF4982 domain-containing protein</fullName>
    </submittedName>
</protein>
<dbReference type="InterPro" id="IPR006101">
    <property type="entry name" value="Glyco_hydro_2"/>
</dbReference>
<reference evidence="10 13" key="2">
    <citation type="journal article" date="2019" name="Nat. Med.">
        <title>A library of human gut bacterial isolates paired with longitudinal multiomics data enables mechanistic microbiome research.</title>
        <authorList>
            <person name="Poyet M."/>
            <person name="Groussin M."/>
            <person name="Gibbons S.M."/>
            <person name="Avila-Pacheco J."/>
            <person name="Jiang X."/>
            <person name="Kearney S.M."/>
            <person name="Perrotta A.R."/>
            <person name="Berdy B."/>
            <person name="Zhao S."/>
            <person name="Lieberman T.D."/>
            <person name="Swanson P.K."/>
            <person name="Smith M."/>
            <person name="Roesemann S."/>
            <person name="Alexander J.E."/>
            <person name="Rich S.A."/>
            <person name="Livny J."/>
            <person name="Vlamakis H."/>
            <person name="Clish C."/>
            <person name="Bullock K."/>
            <person name="Deik A."/>
            <person name="Scott J."/>
            <person name="Pierce K.A."/>
            <person name="Xavier R.J."/>
            <person name="Alm E.J."/>
        </authorList>
    </citation>
    <scope>NUCLEOTIDE SEQUENCE [LARGE SCALE GENOMIC DNA]</scope>
    <source>
        <strain evidence="10 13">BIOML-A31</strain>
    </source>
</reference>
<evidence type="ECO:0000259" key="5">
    <source>
        <dbReference type="Pfam" id="PF00703"/>
    </source>
</evidence>
<keyword evidence="2" id="KW-0378">Hydrolase</keyword>
<evidence type="ECO:0000313" key="11">
    <source>
        <dbReference type="EMBL" id="RGR73887.1"/>
    </source>
</evidence>
<dbReference type="InterPro" id="IPR006102">
    <property type="entry name" value="Ig-like_GH2"/>
</dbReference>
<dbReference type="InterPro" id="IPR013783">
    <property type="entry name" value="Ig-like_fold"/>
</dbReference>
<dbReference type="Pfam" id="PF02837">
    <property type="entry name" value="Glyco_hydro_2_N"/>
    <property type="match status" value="1"/>
</dbReference>
<dbReference type="Gene3D" id="2.60.120.260">
    <property type="entry name" value="Galactose-binding domain-like"/>
    <property type="match status" value="1"/>
</dbReference>
<dbReference type="InterPro" id="IPR017853">
    <property type="entry name" value="GH"/>
</dbReference>
<dbReference type="PROSITE" id="PS00608">
    <property type="entry name" value="GLYCOSYL_HYDROL_F2_2"/>
    <property type="match status" value="1"/>
</dbReference>
<evidence type="ECO:0000259" key="8">
    <source>
        <dbReference type="Pfam" id="PF16355"/>
    </source>
</evidence>
<dbReference type="Proteomes" id="UP000475905">
    <property type="component" value="Unassembled WGS sequence"/>
</dbReference>
<dbReference type="Pfam" id="PF16355">
    <property type="entry name" value="DUF4982"/>
    <property type="match status" value="1"/>
</dbReference>
<reference evidence="11 12" key="1">
    <citation type="submission" date="2018-08" db="EMBL/GenBank/DDBJ databases">
        <title>A genome reference for cultivated species of the human gut microbiota.</title>
        <authorList>
            <person name="Zou Y."/>
            <person name="Xue W."/>
            <person name="Luo G."/>
        </authorList>
    </citation>
    <scope>NUCLEOTIDE SEQUENCE [LARGE SCALE GENOMIC DNA]</scope>
    <source>
        <strain evidence="11 12">AF24-29LB</strain>
    </source>
</reference>
<gene>
    <name evidence="11" type="ORF">DWY26_03860</name>
    <name evidence="10" type="ORF">F2Y36_12780</name>
</gene>
<dbReference type="InterPro" id="IPR036156">
    <property type="entry name" value="Beta-gal/glucu_dom_sf"/>
</dbReference>
<dbReference type="EMBL" id="QRUO01000002">
    <property type="protein sequence ID" value="RGR73887.1"/>
    <property type="molecule type" value="Genomic_DNA"/>
</dbReference>
<evidence type="ECO:0000256" key="4">
    <source>
        <dbReference type="SAM" id="SignalP"/>
    </source>
</evidence>
<dbReference type="SUPFAM" id="SSF51445">
    <property type="entry name" value="(Trans)glycosidases"/>
    <property type="match status" value="1"/>
</dbReference>
<dbReference type="InterPro" id="IPR051913">
    <property type="entry name" value="GH2_Domain-Containing"/>
</dbReference>
<feature type="domain" description="Glycoside hydrolase family 2 catalytic" evidence="6">
    <location>
        <begin position="298"/>
        <end position="488"/>
    </location>
</feature>
<proteinExistence type="inferred from homology"/>
<feature type="domain" description="Glycosyl hydrolases family 2 sugar binding" evidence="7">
    <location>
        <begin position="83"/>
        <end position="175"/>
    </location>
</feature>
<dbReference type="Gene3D" id="2.60.40.10">
    <property type="entry name" value="Immunoglobulins"/>
    <property type="match status" value="3"/>
</dbReference>
<feature type="domain" description="DUF4982" evidence="8">
    <location>
        <begin position="627"/>
        <end position="686"/>
    </location>
</feature>
<dbReference type="GO" id="GO:0005975">
    <property type="term" value="P:carbohydrate metabolic process"/>
    <property type="evidence" value="ECO:0007669"/>
    <property type="project" value="InterPro"/>
</dbReference>
<dbReference type="RefSeq" id="WP_122138993.1">
    <property type="nucleotide sequence ID" value="NZ_CAXSJX010000012.1"/>
</dbReference>
<comment type="caution">
    <text evidence="11">The sequence shown here is derived from an EMBL/GenBank/DDBJ whole genome shotgun (WGS) entry which is preliminary data.</text>
</comment>
<feature type="signal peptide" evidence="4">
    <location>
        <begin position="1"/>
        <end position="21"/>
    </location>
</feature>
<name>A0A412G0C8_9BACE</name>
<evidence type="ECO:0000259" key="7">
    <source>
        <dbReference type="Pfam" id="PF02837"/>
    </source>
</evidence>
<feature type="chain" id="PRO_5036103094" evidence="4">
    <location>
        <begin position="22"/>
        <end position="806"/>
    </location>
</feature>
<dbReference type="InterPro" id="IPR023232">
    <property type="entry name" value="Glyco_hydro_2_AS"/>
</dbReference>
<dbReference type="PRINTS" id="PR00132">
    <property type="entry name" value="GLHYDRLASE2"/>
</dbReference>
<evidence type="ECO:0000313" key="10">
    <source>
        <dbReference type="EMBL" id="KAA5462764.1"/>
    </source>
</evidence>
<dbReference type="Pfam" id="PF18565">
    <property type="entry name" value="Glyco_hydro2_C5"/>
    <property type="match status" value="1"/>
</dbReference>
<dbReference type="PANTHER" id="PTHR42732:SF1">
    <property type="entry name" value="BETA-MANNOSIDASE"/>
    <property type="match status" value="1"/>
</dbReference>
<feature type="domain" description="Glycoside hydrolase family 2 immunoglobulin-like beta-sandwich" evidence="5">
    <location>
        <begin position="180"/>
        <end position="290"/>
    </location>
</feature>
<dbReference type="SUPFAM" id="SSF49303">
    <property type="entry name" value="beta-Galactosidase/glucuronidase domain"/>
    <property type="match status" value="1"/>
</dbReference>
<comment type="similarity">
    <text evidence="1">Belongs to the glycosyl hydrolase 2 family.</text>
</comment>
<dbReference type="GO" id="GO:0004553">
    <property type="term" value="F:hydrolase activity, hydrolyzing O-glycosyl compounds"/>
    <property type="evidence" value="ECO:0007669"/>
    <property type="project" value="InterPro"/>
</dbReference>
<dbReference type="EMBL" id="VVYP01000015">
    <property type="protein sequence ID" value="KAA5462764.1"/>
    <property type="molecule type" value="Genomic_DNA"/>
</dbReference>
<dbReference type="Proteomes" id="UP000284205">
    <property type="component" value="Unassembled WGS sequence"/>
</dbReference>
<dbReference type="PANTHER" id="PTHR42732">
    <property type="entry name" value="BETA-GALACTOSIDASE"/>
    <property type="match status" value="1"/>
</dbReference>
<accession>A0A412G0C8</accession>
<dbReference type="Pfam" id="PF00703">
    <property type="entry name" value="Glyco_hydro_2"/>
    <property type="match status" value="1"/>
</dbReference>
<evidence type="ECO:0000313" key="12">
    <source>
        <dbReference type="Proteomes" id="UP000284205"/>
    </source>
</evidence>
<keyword evidence="3" id="KW-0326">Glycosidase</keyword>
<dbReference type="InterPro" id="IPR040605">
    <property type="entry name" value="Glyco_hydro2_dom5"/>
</dbReference>
<dbReference type="SUPFAM" id="SSF49785">
    <property type="entry name" value="Galactose-binding domain-like"/>
    <property type="match status" value="1"/>
</dbReference>
<dbReference type="InterPro" id="IPR006104">
    <property type="entry name" value="Glyco_hydro_2_N"/>
</dbReference>
<organism evidence="11 12">
    <name type="scientific">Bacteroides caccae</name>
    <dbReference type="NCBI Taxonomy" id="47678"/>
    <lineage>
        <taxon>Bacteria</taxon>
        <taxon>Pseudomonadati</taxon>
        <taxon>Bacteroidota</taxon>
        <taxon>Bacteroidia</taxon>
        <taxon>Bacteroidales</taxon>
        <taxon>Bacteroidaceae</taxon>
        <taxon>Bacteroides</taxon>
    </lineage>
</organism>
<evidence type="ECO:0000256" key="2">
    <source>
        <dbReference type="ARBA" id="ARBA00022801"/>
    </source>
</evidence>
<dbReference type="InterPro" id="IPR032311">
    <property type="entry name" value="DUF4982"/>
</dbReference>
<evidence type="ECO:0000256" key="3">
    <source>
        <dbReference type="ARBA" id="ARBA00023295"/>
    </source>
</evidence>
<feature type="domain" description="Glycoside hydrolase family 2" evidence="9">
    <location>
        <begin position="713"/>
        <end position="798"/>
    </location>
</feature>
<dbReference type="Gene3D" id="3.20.20.80">
    <property type="entry name" value="Glycosidases"/>
    <property type="match status" value="1"/>
</dbReference>
<evidence type="ECO:0000259" key="6">
    <source>
        <dbReference type="Pfam" id="PF02836"/>
    </source>
</evidence>
<dbReference type="AlphaFoldDB" id="A0A412G0C8"/>
<dbReference type="Pfam" id="PF02836">
    <property type="entry name" value="Glyco_hydro_2_C"/>
    <property type="match status" value="1"/>
</dbReference>
<evidence type="ECO:0000313" key="13">
    <source>
        <dbReference type="Proteomes" id="UP000475905"/>
    </source>
</evidence>
<dbReference type="InterPro" id="IPR006103">
    <property type="entry name" value="Glyco_hydro_2_cat"/>
</dbReference>
<evidence type="ECO:0000256" key="1">
    <source>
        <dbReference type="ARBA" id="ARBA00007401"/>
    </source>
</evidence>
<sequence length="806" mass="91390">MTKLRITVVLLALVGALNSWSQGFGNRELINADWYFNLGDIKYGGSEYFDHSEWRKLELPHDWSVEAVASPELASCTGYLPGGIGWYRKDLDIPKVQNGNKVYIYFEGIYNNSEVFINGKWIGKRPNGYVSFMYELTPYLKFGGRNVLAVRVDHSQDADSRWYTGSGIYRDVYLVYANPVHIRLWGVSYSAKVNKKNAVLSVQTEVDNTGKLPVAVKVLHEVFDRDGKKVGAGSLDYSLRAGEMVKKELAVSIVQPKLWSLEDPYLYTIRTTLSKGGKVIDRTETRAGIRSLTFDPNKGFALNGKFLKVKGVCIHHDAGCLGAAVPKEVWRRRLLQLKEIGCNAVRMSHNPQATCVYELCDELGILVKDEAFDEWEYAKKKWITGWNKGKPGFQGSASYFREWSKRDLADMIRRDRNHPSIIMWSIGNEVDYPNDPYSHPVLDQSEIGQQHVRGYRKEQPRAERLGDIAKELVTEAKKYDLSRPVTAALAGAVMSNETDYPAVLDVVGYNYTENRYRQDHEKYPKRILYGSETRHDLNAWKAVRDNEFIFGQFIWTGFDYLGEAGPWPSRGFTTGMIDLAGNIKPNGYFRRALWLESPTVYVGTYKMEKTKKKFSANASAIWNYEPGDMIRVVAYTNCEEAELLLNGKQIGERKPYDDSTAIIYWDIPYTPGALEVVAYNRGKKVAEDKIQSSGLPYAIRASMDKIQDVKVGEVLHLMIQIVDENNIPVVLADNQITCYIEGEAKLLGLESGDHNVADNYRDNKQRCKNGKLLGYVKVRGQGKVKIRLTSPLLQSAVLELDVKSYK</sequence>
<evidence type="ECO:0000259" key="9">
    <source>
        <dbReference type="Pfam" id="PF18565"/>
    </source>
</evidence>